<reference evidence="1" key="1">
    <citation type="submission" date="2022-10" db="EMBL/GenBank/DDBJ databases">
        <title>Genome assembly of Lactococcus garvieae isolates from cricket gut.</title>
        <authorList>
            <person name="Luecke A.R."/>
            <person name="Brown A.M.V."/>
            <person name="Wakeman C.A."/>
        </authorList>
    </citation>
    <scope>NUCLEOTIDE SEQUENCE</scope>
    <source>
        <strain evidence="1">Alexii-11_2</strain>
    </source>
</reference>
<dbReference type="Proteomes" id="UP001164042">
    <property type="component" value="Chromosome"/>
</dbReference>
<name>A0AA46TVB7_9LACT</name>
<dbReference type="EMBL" id="CP109635">
    <property type="protein sequence ID" value="UYT10282.1"/>
    <property type="molecule type" value="Genomic_DNA"/>
</dbReference>
<protein>
    <submittedName>
        <fullName evidence="1">Uncharacterized protein</fullName>
    </submittedName>
</protein>
<evidence type="ECO:0000313" key="2">
    <source>
        <dbReference type="Proteomes" id="UP001164042"/>
    </source>
</evidence>
<organism evidence="1 2">
    <name type="scientific">Lactococcus garvieae</name>
    <dbReference type="NCBI Taxonomy" id="1363"/>
    <lineage>
        <taxon>Bacteria</taxon>
        <taxon>Bacillati</taxon>
        <taxon>Bacillota</taxon>
        <taxon>Bacilli</taxon>
        <taxon>Lactobacillales</taxon>
        <taxon>Streptococcaceae</taxon>
        <taxon>Lactococcus</taxon>
    </lineage>
</organism>
<evidence type="ECO:0000313" key="1">
    <source>
        <dbReference type="EMBL" id="UYT10282.1"/>
    </source>
</evidence>
<dbReference type="RefSeq" id="WP_264308138.1">
    <property type="nucleotide sequence ID" value="NZ_CP109635.1"/>
</dbReference>
<proteinExistence type="predicted"/>
<accession>A0AA46TVB7</accession>
<dbReference type="AlphaFoldDB" id="A0AA46TVB7"/>
<gene>
    <name evidence="1" type="ORF">OF801_10115</name>
</gene>
<sequence length="128" mass="14742">MEKMMSHFVFELPIVEYFTISGIDDEHLEEYIYSKVRVLKDEQGEYYLSSLTLSVPLKAVRVDTQIHQVSRDTAESVQFQSISSLNSNEIAFLVNNLFSIINKMICDTTKIICGERIGPDFLLEKIIE</sequence>